<dbReference type="InterPro" id="IPR000212">
    <property type="entry name" value="DNA_helicase_UvrD/REP"/>
</dbReference>
<dbReference type="GO" id="GO:0003677">
    <property type="term" value="F:DNA binding"/>
    <property type="evidence" value="ECO:0007669"/>
    <property type="project" value="InterPro"/>
</dbReference>
<evidence type="ECO:0000313" key="11">
    <source>
        <dbReference type="EMBL" id="TYB42690.1"/>
    </source>
</evidence>
<evidence type="ECO:0000256" key="9">
    <source>
        <dbReference type="PROSITE-ProRule" id="PRU00560"/>
    </source>
</evidence>
<evidence type="ECO:0000256" key="6">
    <source>
        <dbReference type="ARBA" id="ARBA00034617"/>
    </source>
</evidence>
<dbReference type="GO" id="GO:0000725">
    <property type="term" value="P:recombinational repair"/>
    <property type="evidence" value="ECO:0007669"/>
    <property type="project" value="TreeGrafter"/>
</dbReference>
<comment type="catalytic activity">
    <reaction evidence="8">
        <text>ATP + H2O = ADP + phosphate + H(+)</text>
        <dbReference type="Rhea" id="RHEA:13065"/>
        <dbReference type="ChEBI" id="CHEBI:15377"/>
        <dbReference type="ChEBI" id="CHEBI:15378"/>
        <dbReference type="ChEBI" id="CHEBI:30616"/>
        <dbReference type="ChEBI" id="CHEBI:43474"/>
        <dbReference type="ChEBI" id="CHEBI:456216"/>
        <dbReference type="EC" id="5.6.2.4"/>
    </reaction>
</comment>
<feature type="binding site" evidence="9">
    <location>
        <begin position="266"/>
        <end position="273"/>
    </location>
    <ligand>
        <name>ATP</name>
        <dbReference type="ChEBI" id="CHEBI:30616"/>
    </ligand>
</feature>
<feature type="domain" description="UvrD-like helicase ATP-binding" evidence="10">
    <location>
        <begin position="245"/>
        <end position="539"/>
    </location>
</feature>
<keyword evidence="4 9" id="KW-0067">ATP-binding</keyword>
<dbReference type="PROSITE" id="PS51198">
    <property type="entry name" value="UVRD_HELICASE_ATP_BIND"/>
    <property type="match status" value="1"/>
</dbReference>
<dbReference type="InterPro" id="IPR014017">
    <property type="entry name" value="DNA_helicase_UvrD-like_C"/>
</dbReference>
<dbReference type="Pfam" id="PF00580">
    <property type="entry name" value="UvrD-helicase"/>
    <property type="match status" value="2"/>
</dbReference>
<keyword evidence="12" id="KW-1185">Reference proteome</keyword>
<evidence type="ECO:0000256" key="2">
    <source>
        <dbReference type="ARBA" id="ARBA00022801"/>
    </source>
</evidence>
<evidence type="ECO:0000256" key="4">
    <source>
        <dbReference type="ARBA" id="ARBA00022840"/>
    </source>
</evidence>
<keyword evidence="1 9" id="KW-0547">Nucleotide-binding</keyword>
<dbReference type="PANTHER" id="PTHR11070">
    <property type="entry name" value="UVRD / RECB / PCRA DNA HELICASE FAMILY MEMBER"/>
    <property type="match status" value="1"/>
</dbReference>
<evidence type="ECO:0000256" key="7">
    <source>
        <dbReference type="ARBA" id="ARBA00034808"/>
    </source>
</evidence>
<dbReference type="GO" id="GO:0016887">
    <property type="term" value="F:ATP hydrolysis activity"/>
    <property type="evidence" value="ECO:0007669"/>
    <property type="project" value="RHEA"/>
</dbReference>
<dbReference type="PANTHER" id="PTHR11070:SF45">
    <property type="entry name" value="DNA 3'-5' HELICASE"/>
    <property type="match status" value="1"/>
</dbReference>
<dbReference type="Gene3D" id="3.40.50.300">
    <property type="entry name" value="P-loop containing nucleotide triphosphate hydrolases"/>
    <property type="match status" value="2"/>
</dbReference>
<sequence length="691" mass="76568">MAQLAIADSFMPQYAKLEPKVRKGVDAAIAKFAEHTHAGLHLEKLNNAKDPRIRTIRIDQFWRGVVLAPDKGDVYCLLAVMPHDDAIAWARSRKFSVNQAIGVLEVRDQQALEEMSPALAKAAEGTVFRLLGHVFEKDLLRLGIDRELIPIVRLLTEDSHLLALEKFLPEPQYMALLALAQGMNVQQAWEEVAKYLTVEEKPAAVDPDDLVTAMRRTPGKVVFVNGPEELRDILAHPFDMWRVFLHPVQRRVALRPSYSGPAQVTGGAGTGKTVTALHRAKYLASKGGRVLLTTFTRNLAEALERQLALLVENPEIRSRIQVKNVDAVSYGIVGRHHKPGIAGSDILDPLWDEAAEGTPFSRTFLEREWEQIILAQGLETEDDYLACTRAGRGVPLGKAQRAVVWRAVKQVVDGLAAEGRSTFHQLANEAADLVSAPEYDHVIIDEAQDIHTTQWRLLRRLVPERPDDLFIVGDPHQRIYDSHVSLTSLGINVRGRSTKLRLNYRTTQEILAWSVPLLGHSPAQGLDDSADTLDGYRSPMHGRRPVVKAYPDLDAELDGLVEQVRAWVDDGVEAGSIGVATRYMWMVRKAVKRLKEDGITAYQVPSKSPGVQVGTMHKMKGLEFRCIAVIGADENAMPSSHAITPEDEDAKAHAQDVQKERCLLFVASTRARDNLYVSFAGSPSPFLPGAA</sequence>
<gene>
    <name evidence="11" type="ORF">FXF69_28270</name>
</gene>
<evidence type="ECO:0000256" key="1">
    <source>
        <dbReference type="ARBA" id="ARBA00022741"/>
    </source>
</evidence>
<dbReference type="STRING" id="1220554.GCA_001552135_02701"/>
<keyword evidence="3 9" id="KW-0347">Helicase</keyword>
<evidence type="ECO:0000259" key="10">
    <source>
        <dbReference type="PROSITE" id="PS51198"/>
    </source>
</evidence>
<dbReference type="InterPro" id="IPR027417">
    <property type="entry name" value="P-loop_NTPase"/>
</dbReference>
<evidence type="ECO:0000256" key="5">
    <source>
        <dbReference type="ARBA" id="ARBA00023235"/>
    </source>
</evidence>
<comment type="caution">
    <text evidence="11">The sequence shown here is derived from an EMBL/GenBank/DDBJ whole genome shotgun (WGS) entry which is preliminary data.</text>
</comment>
<evidence type="ECO:0000256" key="3">
    <source>
        <dbReference type="ARBA" id="ARBA00022806"/>
    </source>
</evidence>
<dbReference type="SUPFAM" id="SSF52540">
    <property type="entry name" value="P-loop containing nucleoside triphosphate hydrolases"/>
    <property type="match status" value="1"/>
</dbReference>
<proteinExistence type="predicted"/>
<dbReference type="InterPro" id="IPR014016">
    <property type="entry name" value="UvrD-like_ATP-bd"/>
</dbReference>
<dbReference type="GO" id="GO:0005829">
    <property type="term" value="C:cytosol"/>
    <property type="evidence" value="ECO:0007669"/>
    <property type="project" value="TreeGrafter"/>
</dbReference>
<accession>A0A5D0NE33</accession>
<evidence type="ECO:0000313" key="12">
    <source>
        <dbReference type="Proteomes" id="UP000323380"/>
    </source>
</evidence>
<organism evidence="11 12">
    <name type="scientific">Actinomadura chibensis</name>
    <dbReference type="NCBI Taxonomy" id="392828"/>
    <lineage>
        <taxon>Bacteria</taxon>
        <taxon>Bacillati</taxon>
        <taxon>Actinomycetota</taxon>
        <taxon>Actinomycetes</taxon>
        <taxon>Streptosporangiales</taxon>
        <taxon>Thermomonosporaceae</taxon>
        <taxon>Actinomadura</taxon>
    </lineage>
</organism>
<keyword evidence="2 9" id="KW-0378">Hydrolase</keyword>
<comment type="catalytic activity">
    <reaction evidence="6">
        <text>Couples ATP hydrolysis with the unwinding of duplex DNA by translocating in the 3'-5' direction.</text>
        <dbReference type="EC" id="5.6.2.4"/>
    </reaction>
</comment>
<dbReference type="EC" id="5.6.2.4" evidence="7"/>
<name>A0A5D0NE33_9ACTN</name>
<dbReference type="GO" id="GO:0043138">
    <property type="term" value="F:3'-5' DNA helicase activity"/>
    <property type="evidence" value="ECO:0007669"/>
    <property type="project" value="UniProtKB-EC"/>
</dbReference>
<keyword evidence="5" id="KW-0413">Isomerase</keyword>
<dbReference type="Proteomes" id="UP000323380">
    <property type="component" value="Unassembled WGS sequence"/>
</dbReference>
<evidence type="ECO:0000256" key="8">
    <source>
        <dbReference type="ARBA" id="ARBA00048988"/>
    </source>
</evidence>
<dbReference type="Pfam" id="PF13361">
    <property type="entry name" value="UvrD_C"/>
    <property type="match status" value="1"/>
</dbReference>
<protein>
    <recommendedName>
        <fullName evidence="7">DNA 3'-5' helicase</fullName>
        <ecNumber evidence="7">5.6.2.4</ecNumber>
    </recommendedName>
</protein>
<dbReference type="EMBL" id="VSFG01000007">
    <property type="protein sequence ID" value="TYB42690.1"/>
    <property type="molecule type" value="Genomic_DNA"/>
</dbReference>
<dbReference type="AlphaFoldDB" id="A0A5D0NE33"/>
<dbReference type="GO" id="GO:0005524">
    <property type="term" value="F:ATP binding"/>
    <property type="evidence" value="ECO:0007669"/>
    <property type="project" value="UniProtKB-UniRule"/>
</dbReference>
<reference evidence="11 12" key="1">
    <citation type="submission" date="2019-08" db="EMBL/GenBank/DDBJ databases">
        <title>Actinomadura sp. nov. CYP1-5 isolated from mountain soil.</title>
        <authorList>
            <person name="Songsumanus A."/>
            <person name="Kuncharoen N."/>
            <person name="Kudo T."/>
            <person name="Yuki M."/>
            <person name="Igarashi Y."/>
            <person name="Tanasupawat S."/>
        </authorList>
    </citation>
    <scope>NUCLEOTIDE SEQUENCE [LARGE SCALE GENOMIC DNA]</scope>
    <source>
        <strain evidence="11 12">JCM 14158</strain>
    </source>
</reference>